<feature type="transmembrane region" description="Helical" evidence="6">
    <location>
        <begin position="381"/>
        <end position="399"/>
    </location>
</feature>
<feature type="transmembrane region" description="Helical" evidence="6">
    <location>
        <begin position="113"/>
        <end position="130"/>
    </location>
</feature>
<keyword evidence="9" id="KW-1185">Reference proteome</keyword>
<feature type="transmembrane region" description="Helical" evidence="6">
    <location>
        <begin position="324"/>
        <end position="344"/>
    </location>
</feature>
<name>A0ABW4WHY9_9HYPH</name>
<evidence type="ECO:0000256" key="3">
    <source>
        <dbReference type="ARBA" id="ARBA00022989"/>
    </source>
</evidence>
<evidence type="ECO:0000256" key="1">
    <source>
        <dbReference type="ARBA" id="ARBA00004141"/>
    </source>
</evidence>
<keyword evidence="2 6" id="KW-0812">Transmembrane</keyword>
<sequence length="443" mass="49057">MKIPKSLLVDPEKNSVYGAFAVAVSIWAFSYSVIFGQVLILAYYAVWLPLILVDYRRFLRHLSSAWLPLLFAAYICMSVFWSQAPGVTARTSVQYFSHIACAYVAARTVSVRTLTIGALVGIFVVLLYSLRVGNYSEDVLDGTFNFVGAFASKNQIGFVASLGIYFCVVFIAFYRRGWLSVILAVPIVLLSAYLLVVSHSATSMASIPAVLALVALLAMSKLLSRRYRRVIFLIGAGLLVVVVFVALNLGLMDFVLGLFGKDSTLTGRTYLWEQGWNAVQKAPILGIGYAAYWVQGFAEAERLWNEFYITARTGFHFHNTYIEALVELGFVGATLVSLVMLRTLYGHVSAVIFRAWQADSVILFGVMVLLLIRSFVEVEILTPYIMGSFLMYFSFFKLARLPATRTRWSPAFEPAEAAKRADAVKKEAAWPQHVGGPAAAGRP</sequence>
<proteinExistence type="predicted"/>
<dbReference type="PANTHER" id="PTHR37422:SF17">
    <property type="entry name" value="O-ANTIGEN LIGASE"/>
    <property type="match status" value="1"/>
</dbReference>
<keyword evidence="8" id="KW-0436">Ligase</keyword>
<comment type="subcellular location">
    <subcellularLocation>
        <location evidence="1">Membrane</location>
        <topology evidence="1">Multi-pass membrane protein</topology>
    </subcellularLocation>
</comment>
<reference evidence="9" key="1">
    <citation type="journal article" date="2019" name="Int. J. Syst. Evol. Microbiol.">
        <title>The Global Catalogue of Microorganisms (GCM) 10K type strain sequencing project: providing services to taxonomists for standard genome sequencing and annotation.</title>
        <authorList>
            <consortium name="The Broad Institute Genomics Platform"/>
            <consortium name="The Broad Institute Genome Sequencing Center for Infectious Disease"/>
            <person name="Wu L."/>
            <person name="Ma J."/>
        </authorList>
    </citation>
    <scope>NUCLEOTIDE SEQUENCE [LARGE SCALE GENOMIC DNA]</scope>
    <source>
        <strain evidence="9">CGMCC 1.16226</strain>
    </source>
</reference>
<dbReference type="InterPro" id="IPR051533">
    <property type="entry name" value="WaaL-like"/>
</dbReference>
<organism evidence="8 9">
    <name type="scientific">Mesorhizobium calcicola</name>
    <dbReference type="NCBI Taxonomy" id="1300310"/>
    <lineage>
        <taxon>Bacteria</taxon>
        <taxon>Pseudomonadati</taxon>
        <taxon>Pseudomonadota</taxon>
        <taxon>Alphaproteobacteria</taxon>
        <taxon>Hyphomicrobiales</taxon>
        <taxon>Phyllobacteriaceae</taxon>
        <taxon>Mesorhizobium</taxon>
    </lineage>
</organism>
<evidence type="ECO:0000256" key="4">
    <source>
        <dbReference type="ARBA" id="ARBA00023136"/>
    </source>
</evidence>
<feature type="transmembrane region" description="Helical" evidence="6">
    <location>
        <begin position="356"/>
        <end position="375"/>
    </location>
</feature>
<evidence type="ECO:0000256" key="6">
    <source>
        <dbReference type="SAM" id="Phobius"/>
    </source>
</evidence>
<feature type="transmembrane region" description="Helical" evidence="6">
    <location>
        <begin position="230"/>
        <end position="251"/>
    </location>
</feature>
<evidence type="ECO:0000259" key="7">
    <source>
        <dbReference type="Pfam" id="PF04932"/>
    </source>
</evidence>
<dbReference type="GO" id="GO:0016874">
    <property type="term" value="F:ligase activity"/>
    <property type="evidence" value="ECO:0007669"/>
    <property type="project" value="UniProtKB-KW"/>
</dbReference>
<dbReference type="PANTHER" id="PTHR37422">
    <property type="entry name" value="TEICHURONIC ACID BIOSYNTHESIS PROTEIN TUAE"/>
    <property type="match status" value="1"/>
</dbReference>
<protein>
    <submittedName>
        <fullName evidence="8">O-antigen ligase family protein</fullName>
    </submittedName>
</protein>
<gene>
    <name evidence="8" type="ORF">ACFSQT_24820</name>
</gene>
<evidence type="ECO:0000256" key="5">
    <source>
        <dbReference type="SAM" id="MobiDB-lite"/>
    </source>
</evidence>
<dbReference type="EMBL" id="JBHUGY010000037">
    <property type="protein sequence ID" value="MFD2056170.1"/>
    <property type="molecule type" value="Genomic_DNA"/>
</dbReference>
<keyword evidence="4 6" id="KW-0472">Membrane</keyword>
<feature type="transmembrane region" description="Helical" evidence="6">
    <location>
        <begin position="20"/>
        <end position="46"/>
    </location>
</feature>
<keyword evidence="3 6" id="KW-1133">Transmembrane helix</keyword>
<feature type="transmembrane region" description="Helical" evidence="6">
    <location>
        <begin position="58"/>
        <end position="81"/>
    </location>
</feature>
<comment type="caution">
    <text evidence="8">The sequence shown here is derived from an EMBL/GenBank/DDBJ whole genome shotgun (WGS) entry which is preliminary data.</text>
</comment>
<feature type="transmembrane region" description="Helical" evidence="6">
    <location>
        <begin position="156"/>
        <end position="174"/>
    </location>
</feature>
<evidence type="ECO:0000313" key="8">
    <source>
        <dbReference type="EMBL" id="MFD2056170.1"/>
    </source>
</evidence>
<feature type="transmembrane region" description="Helical" evidence="6">
    <location>
        <begin position="181"/>
        <end position="199"/>
    </location>
</feature>
<feature type="transmembrane region" description="Helical" evidence="6">
    <location>
        <begin position="205"/>
        <end position="223"/>
    </location>
</feature>
<evidence type="ECO:0000256" key="2">
    <source>
        <dbReference type="ARBA" id="ARBA00022692"/>
    </source>
</evidence>
<dbReference type="RefSeq" id="WP_379023069.1">
    <property type="nucleotide sequence ID" value="NZ_JBHUGY010000037.1"/>
</dbReference>
<feature type="domain" description="O-antigen ligase-related" evidence="7">
    <location>
        <begin position="187"/>
        <end position="335"/>
    </location>
</feature>
<evidence type="ECO:0000313" key="9">
    <source>
        <dbReference type="Proteomes" id="UP001597349"/>
    </source>
</evidence>
<dbReference type="Proteomes" id="UP001597349">
    <property type="component" value="Unassembled WGS sequence"/>
</dbReference>
<feature type="region of interest" description="Disordered" evidence="5">
    <location>
        <begin position="423"/>
        <end position="443"/>
    </location>
</feature>
<accession>A0ABW4WHY9</accession>
<dbReference type="InterPro" id="IPR007016">
    <property type="entry name" value="O-antigen_ligase-rel_domated"/>
</dbReference>
<dbReference type="Pfam" id="PF04932">
    <property type="entry name" value="Wzy_C"/>
    <property type="match status" value="1"/>
</dbReference>